<dbReference type="InterPro" id="IPR003611">
    <property type="entry name" value="NUMOD3"/>
</dbReference>
<reference evidence="3" key="1">
    <citation type="journal article" date="2020" name="Nature">
        <title>Giant virus diversity and host interactions through global metagenomics.</title>
        <authorList>
            <person name="Schulz F."/>
            <person name="Roux S."/>
            <person name="Paez-Espino D."/>
            <person name="Jungbluth S."/>
            <person name="Walsh D.A."/>
            <person name="Denef V.J."/>
            <person name="McMahon K.D."/>
            <person name="Konstantinidis K.T."/>
            <person name="Eloe-Fadrosh E.A."/>
            <person name="Kyrpides N.C."/>
            <person name="Woyke T."/>
        </authorList>
    </citation>
    <scope>NUCLEOTIDE SEQUENCE</scope>
    <source>
        <strain evidence="3">GVMAG-S-1038524-41</strain>
    </source>
</reference>
<feature type="domain" description="Nuclease associated modular" evidence="2">
    <location>
        <begin position="6"/>
        <end position="22"/>
    </location>
</feature>
<name>A0A6C0JT72_9ZZZZ</name>
<organism evidence="3">
    <name type="scientific">viral metagenome</name>
    <dbReference type="NCBI Taxonomy" id="1070528"/>
    <lineage>
        <taxon>unclassified sequences</taxon>
        <taxon>metagenomes</taxon>
        <taxon>organismal metagenomes</taxon>
    </lineage>
</organism>
<evidence type="ECO:0000256" key="1">
    <source>
        <dbReference type="SAM" id="MobiDB-lite"/>
    </source>
</evidence>
<evidence type="ECO:0000259" key="2">
    <source>
        <dbReference type="SMART" id="SM00496"/>
    </source>
</evidence>
<dbReference type="EMBL" id="MN740668">
    <property type="protein sequence ID" value="QHU06884.1"/>
    <property type="molecule type" value="Genomic_DNA"/>
</dbReference>
<proteinExistence type="predicted"/>
<sequence>MSRTRTGKTHTDATKEKIGEKHKGKTVDNISREKIGSSSRYRNMKSDHKQKIESLLEEQCIDHLPMYINYITDKKRQSDGFVVIFPNTKPRKYMSKSLTLTQKYILATQHKHTISNQRMSV</sequence>
<feature type="region of interest" description="Disordered" evidence="1">
    <location>
        <begin position="1"/>
        <end position="46"/>
    </location>
</feature>
<dbReference type="SMART" id="SM00496">
    <property type="entry name" value="IENR2"/>
    <property type="match status" value="2"/>
</dbReference>
<dbReference type="SUPFAM" id="SSF64496">
    <property type="entry name" value="DNA-binding domain of intron-encoded endonucleases"/>
    <property type="match status" value="1"/>
</dbReference>
<feature type="compositionally biased region" description="Basic and acidic residues" evidence="1">
    <location>
        <begin position="9"/>
        <end position="21"/>
    </location>
</feature>
<dbReference type="GO" id="GO:0003677">
    <property type="term" value="F:DNA binding"/>
    <property type="evidence" value="ECO:0007669"/>
    <property type="project" value="InterPro"/>
</dbReference>
<accession>A0A6C0JT72</accession>
<feature type="domain" description="Nuclease associated modular" evidence="2">
    <location>
        <begin position="23"/>
        <end position="39"/>
    </location>
</feature>
<dbReference type="AlphaFoldDB" id="A0A6C0JT72"/>
<protein>
    <recommendedName>
        <fullName evidence="2">Nuclease associated modular domain-containing protein</fullName>
    </recommendedName>
</protein>
<evidence type="ECO:0000313" key="3">
    <source>
        <dbReference type="EMBL" id="QHU06884.1"/>
    </source>
</evidence>